<name>A0A7H0GZA2_9BACT</name>
<feature type="signal peptide" evidence="1">
    <location>
        <begin position="1"/>
        <end position="19"/>
    </location>
</feature>
<reference evidence="2 3" key="1">
    <citation type="submission" date="2020-08" db="EMBL/GenBank/DDBJ databases">
        <title>Genome sequence of Hymenobacter qilianensis JCM 19763T.</title>
        <authorList>
            <person name="Hyun D.-W."/>
            <person name="Bae J.-W."/>
        </authorList>
    </citation>
    <scope>NUCLEOTIDE SEQUENCE [LARGE SCALE GENOMIC DNA]</scope>
    <source>
        <strain evidence="2 3">JCM 19763</strain>
    </source>
</reference>
<evidence type="ECO:0000256" key="1">
    <source>
        <dbReference type="SAM" id="SignalP"/>
    </source>
</evidence>
<dbReference type="AlphaFoldDB" id="A0A7H0GZA2"/>
<evidence type="ECO:0000313" key="3">
    <source>
        <dbReference type="Proteomes" id="UP000516093"/>
    </source>
</evidence>
<dbReference type="EMBL" id="CP060784">
    <property type="protein sequence ID" value="QNP53618.1"/>
    <property type="molecule type" value="Genomic_DNA"/>
</dbReference>
<keyword evidence="3" id="KW-1185">Reference proteome</keyword>
<dbReference type="KEGG" id="hqi:H9L05_08725"/>
<sequence length="65" mass="7167">MRVFLLCCFLFCATLSAQAQDTILRTNGDEVKARVLSITPTDVAYVPTTEPPAPIRCTCLLPMYS</sequence>
<proteinExistence type="predicted"/>
<feature type="chain" id="PRO_5028920872" evidence="1">
    <location>
        <begin position="20"/>
        <end position="65"/>
    </location>
</feature>
<dbReference type="RefSeq" id="WP_187733828.1">
    <property type="nucleotide sequence ID" value="NZ_CP060784.1"/>
</dbReference>
<keyword evidence="1" id="KW-0732">Signal</keyword>
<accession>A0A7H0GZA2</accession>
<evidence type="ECO:0000313" key="2">
    <source>
        <dbReference type="EMBL" id="QNP53618.1"/>
    </source>
</evidence>
<protein>
    <submittedName>
        <fullName evidence="2">Uncharacterized protein</fullName>
    </submittedName>
</protein>
<dbReference type="Proteomes" id="UP000516093">
    <property type="component" value="Chromosome"/>
</dbReference>
<gene>
    <name evidence="2" type="ORF">H9L05_08725</name>
</gene>
<organism evidence="2 3">
    <name type="scientific">Hymenobacter qilianensis</name>
    <dbReference type="NCBI Taxonomy" id="1385715"/>
    <lineage>
        <taxon>Bacteria</taxon>
        <taxon>Pseudomonadati</taxon>
        <taxon>Bacteroidota</taxon>
        <taxon>Cytophagia</taxon>
        <taxon>Cytophagales</taxon>
        <taxon>Hymenobacteraceae</taxon>
        <taxon>Hymenobacter</taxon>
    </lineage>
</organism>